<reference evidence="2" key="1">
    <citation type="submission" date="2022-09" db="EMBL/GenBank/DDBJ databases">
        <title>Enrichment on poylsaccharides allowed isolation of novel metabolic and taxonomic groups of Haloarchaea.</title>
        <authorList>
            <person name="Sorokin D.Y."/>
            <person name="Elcheninov A.G."/>
            <person name="Khizhniak T.V."/>
            <person name="Kolganova T.V."/>
            <person name="Kublanov I.V."/>
        </authorList>
    </citation>
    <scope>NUCLEOTIDE SEQUENCE</scope>
    <source>
        <strain evidence="2">AArc-xg1-1</strain>
    </source>
</reference>
<dbReference type="EMBL" id="JAOPKA010000016">
    <property type="protein sequence ID" value="MCU4743625.1"/>
    <property type="molecule type" value="Genomic_DNA"/>
</dbReference>
<dbReference type="InterPro" id="IPR013229">
    <property type="entry name" value="PEGA"/>
</dbReference>
<name>A0AAP2Z2E5_9EURY</name>
<dbReference type="RefSeq" id="WP_338005441.1">
    <property type="nucleotide sequence ID" value="NZ_JAOPKA010000016.1"/>
</dbReference>
<feature type="domain" description="PEGA" evidence="1">
    <location>
        <begin position="383"/>
        <end position="429"/>
    </location>
</feature>
<feature type="non-terminal residue" evidence="2">
    <location>
        <position position="1"/>
    </location>
</feature>
<feature type="domain" description="PEGA" evidence="1">
    <location>
        <begin position="517"/>
        <end position="562"/>
    </location>
</feature>
<feature type="domain" description="PEGA" evidence="1">
    <location>
        <begin position="317"/>
        <end position="361"/>
    </location>
</feature>
<dbReference type="Proteomes" id="UP001321018">
    <property type="component" value="Unassembled WGS sequence"/>
</dbReference>
<organism evidence="2 3">
    <name type="scientific">Natronoglomus mannanivorans</name>
    <dbReference type="NCBI Taxonomy" id="2979990"/>
    <lineage>
        <taxon>Archaea</taxon>
        <taxon>Methanobacteriati</taxon>
        <taxon>Methanobacteriota</taxon>
        <taxon>Stenosarchaea group</taxon>
        <taxon>Halobacteria</taxon>
        <taxon>Halobacteriales</taxon>
        <taxon>Natrialbaceae</taxon>
        <taxon>Natronoglomus</taxon>
    </lineage>
</organism>
<dbReference type="PROSITE" id="PS00018">
    <property type="entry name" value="EF_HAND_1"/>
    <property type="match status" value="1"/>
</dbReference>
<evidence type="ECO:0000259" key="1">
    <source>
        <dbReference type="Pfam" id="PF08308"/>
    </source>
</evidence>
<gene>
    <name evidence="2" type="ORF">OB960_19765</name>
</gene>
<dbReference type="InterPro" id="IPR018247">
    <property type="entry name" value="EF_Hand_1_Ca_BS"/>
</dbReference>
<dbReference type="PANTHER" id="PTHR36194:SF1">
    <property type="entry name" value="S-LAYER-LIKE PROTEIN"/>
    <property type="match status" value="1"/>
</dbReference>
<dbReference type="AlphaFoldDB" id="A0AAP2Z2E5"/>
<evidence type="ECO:0000313" key="3">
    <source>
        <dbReference type="Proteomes" id="UP001321018"/>
    </source>
</evidence>
<sequence length="643" mass="71145">FDSTATAEQYQQSPTEERERFHDDLERIHQNTVNIQNTDDDGVLSGYFEQRKEYLKELYQTMVRFERSILNGLEEEAWYYELGIEPSGVLGWMFEYWEVTDEDFYLVEGQFEQLKGVLIADYYYTQMYLTELHPDDHNYDNLASVAGGEEPDYPVPNVLDVSKPDTVVAGDDIEIEIEVLNDGVTADYQTIALSLASHVDVETFEIVDHDMADPTFDDVVQPGETMGGRYGREDITIDNVVAEVGGEWDSGKTHTLTVRVVPADAGECTFYVKSVAQRGGWNSDPALADDTSSNVSIDQQEEAVYSHSVEVVSKESLNVEVSPDGADIELDGEHVGTTPWSNDLSPLESYTVTVDSDGYEPRTYDGVSPPGTIDDTLNPEDAELSVDSTPDGATVIVDGDDVGVTPWSGELPITDTYEVRIEKDGYEPRTYENVSLPETIDTELDSEDAELSVDSTPDGATVTVDGDDVGTTPWSGNLPTTATYEVRIEKDGYEPRTYENVSPPETIDKNLKLEVAELSVDSTPDGATVTVGGDDVGTTPWSGELPVTDTYEVRIEKDGYESKIHENVSLPDSIDTELEPEVKCVSIPEAIDEDADGTIDDSDISRAIEYWRDKEEVPGTCGETIDDSTILELIERWRNGGSY</sequence>
<protein>
    <submittedName>
        <fullName evidence="2">PEGA domain-containing protein</fullName>
    </submittedName>
</protein>
<evidence type="ECO:0000313" key="2">
    <source>
        <dbReference type="EMBL" id="MCU4743625.1"/>
    </source>
</evidence>
<dbReference type="PANTHER" id="PTHR36194">
    <property type="entry name" value="S-LAYER-LIKE PROTEIN"/>
    <property type="match status" value="1"/>
</dbReference>
<feature type="domain" description="PEGA" evidence="1">
    <location>
        <begin position="450"/>
        <end position="497"/>
    </location>
</feature>
<accession>A0AAP2Z2E5</accession>
<dbReference type="Pfam" id="PF08308">
    <property type="entry name" value="PEGA"/>
    <property type="match status" value="4"/>
</dbReference>
<proteinExistence type="predicted"/>
<comment type="caution">
    <text evidence="2">The sequence shown here is derived from an EMBL/GenBank/DDBJ whole genome shotgun (WGS) entry which is preliminary data.</text>
</comment>